<keyword evidence="5" id="KW-0812">Transmembrane</keyword>
<evidence type="ECO:0000256" key="2">
    <source>
        <dbReference type="ARBA" id="ARBA00022900"/>
    </source>
</evidence>
<dbReference type="PROSITE" id="PS00280">
    <property type="entry name" value="BPTI_KUNITZ_1"/>
    <property type="match status" value="1"/>
</dbReference>
<feature type="region of interest" description="Disordered" evidence="4">
    <location>
        <begin position="1"/>
        <end position="35"/>
    </location>
</feature>
<dbReference type="EMBL" id="CAJPEX010003476">
    <property type="protein sequence ID" value="CAG0922256.1"/>
    <property type="molecule type" value="Genomic_DNA"/>
</dbReference>
<dbReference type="Pfam" id="PF00014">
    <property type="entry name" value="Kunitz_BPTI"/>
    <property type="match status" value="1"/>
</dbReference>
<keyword evidence="5" id="KW-0472">Membrane</keyword>
<evidence type="ECO:0000256" key="5">
    <source>
        <dbReference type="SAM" id="Phobius"/>
    </source>
</evidence>
<dbReference type="Proteomes" id="UP000678499">
    <property type="component" value="Unassembled WGS sequence"/>
</dbReference>
<feature type="transmembrane region" description="Helical" evidence="5">
    <location>
        <begin position="46"/>
        <end position="69"/>
    </location>
</feature>
<keyword evidence="5" id="KW-1133">Transmembrane helix</keyword>
<dbReference type="OrthoDB" id="4473401at2759"/>
<keyword evidence="2" id="KW-0722">Serine protease inhibitor</keyword>
<keyword evidence="8" id="KW-1185">Reference proteome</keyword>
<gene>
    <name evidence="7" type="ORF">NMOB1V02_LOCUS9736</name>
</gene>
<dbReference type="FunFam" id="4.10.410.10:FF:000004">
    <property type="entry name" value="Tissue factor pathway inhibitor"/>
    <property type="match status" value="1"/>
</dbReference>
<evidence type="ECO:0000256" key="4">
    <source>
        <dbReference type="SAM" id="MobiDB-lite"/>
    </source>
</evidence>
<keyword evidence="1" id="KW-0646">Protease inhibitor</keyword>
<dbReference type="PANTHER" id="PTHR10083">
    <property type="entry name" value="KUNITZ-TYPE PROTEASE INHIBITOR-RELATED"/>
    <property type="match status" value="1"/>
</dbReference>
<evidence type="ECO:0000256" key="1">
    <source>
        <dbReference type="ARBA" id="ARBA00022690"/>
    </source>
</evidence>
<feature type="domain" description="BPTI/Kunitz inhibitor" evidence="6">
    <location>
        <begin position="93"/>
        <end position="143"/>
    </location>
</feature>
<dbReference type="PRINTS" id="PR00759">
    <property type="entry name" value="BASICPTASE"/>
</dbReference>
<dbReference type="AlphaFoldDB" id="A0A7R9BX65"/>
<evidence type="ECO:0000313" key="7">
    <source>
        <dbReference type="EMBL" id="CAD7282104.1"/>
    </source>
</evidence>
<evidence type="ECO:0000259" key="6">
    <source>
        <dbReference type="PROSITE" id="PS50279"/>
    </source>
</evidence>
<dbReference type="InterPro" id="IPR050098">
    <property type="entry name" value="TFPI/VKTCI-like"/>
</dbReference>
<dbReference type="PROSITE" id="PS50279">
    <property type="entry name" value="BPTI_KUNITZ_2"/>
    <property type="match status" value="1"/>
</dbReference>
<organism evidence="7">
    <name type="scientific">Notodromas monacha</name>
    <dbReference type="NCBI Taxonomy" id="399045"/>
    <lineage>
        <taxon>Eukaryota</taxon>
        <taxon>Metazoa</taxon>
        <taxon>Ecdysozoa</taxon>
        <taxon>Arthropoda</taxon>
        <taxon>Crustacea</taxon>
        <taxon>Oligostraca</taxon>
        <taxon>Ostracoda</taxon>
        <taxon>Podocopa</taxon>
        <taxon>Podocopida</taxon>
        <taxon>Cypridocopina</taxon>
        <taxon>Cypridoidea</taxon>
        <taxon>Cyprididae</taxon>
        <taxon>Notodromas</taxon>
    </lineage>
</organism>
<protein>
    <recommendedName>
        <fullName evidence="6">BPTI/Kunitz inhibitor domain-containing protein</fullName>
    </recommendedName>
</protein>
<feature type="region of interest" description="Disordered" evidence="4">
    <location>
        <begin position="149"/>
        <end position="174"/>
    </location>
</feature>
<feature type="compositionally biased region" description="Basic and acidic residues" evidence="4">
    <location>
        <begin position="10"/>
        <end position="29"/>
    </location>
</feature>
<dbReference type="InterPro" id="IPR036880">
    <property type="entry name" value="Kunitz_BPTI_sf"/>
</dbReference>
<dbReference type="CDD" id="cd22638">
    <property type="entry name" value="Kunitz_amblin-like"/>
    <property type="match status" value="1"/>
</dbReference>
<evidence type="ECO:0000313" key="8">
    <source>
        <dbReference type="Proteomes" id="UP000678499"/>
    </source>
</evidence>
<dbReference type="InterPro" id="IPR020901">
    <property type="entry name" value="Prtase_inh_Kunz-CS"/>
</dbReference>
<dbReference type="EMBL" id="OA885513">
    <property type="protein sequence ID" value="CAD7282104.1"/>
    <property type="molecule type" value="Genomic_DNA"/>
</dbReference>
<dbReference type="SUPFAM" id="SSF57362">
    <property type="entry name" value="BPTI-like"/>
    <property type="match status" value="1"/>
</dbReference>
<dbReference type="InterPro" id="IPR002223">
    <property type="entry name" value="Kunitz_BPTI"/>
</dbReference>
<feature type="compositionally biased region" description="Basic and acidic residues" evidence="4">
    <location>
        <begin position="165"/>
        <end position="174"/>
    </location>
</feature>
<dbReference type="GO" id="GO:0004867">
    <property type="term" value="F:serine-type endopeptidase inhibitor activity"/>
    <property type="evidence" value="ECO:0007669"/>
    <property type="project" value="UniProtKB-KW"/>
</dbReference>
<evidence type="ECO:0000256" key="3">
    <source>
        <dbReference type="ARBA" id="ARBA00023157"/>
    </source>
</evidence>
<dbReference type="SMART" id="SM00131">
    <property type="entry name" value="KU"/>
    <property type="match status" value="1"/>
</dbReference>
<reference evidence="7" key="1">
    <citation type="submission" date="2020-11" db="EMBL/GenBank/DDBJ databases">
        <authorList>
            <person name="Tran Van P."/>
        </authorList>
    </citation>
    <scope>NUCLEOTIDE SEQUENCE</scope>
</reference>
<name>A0A7R9BX65_9CRUS</name>
<accession>A0A7R9BX65</accession>
<dbReference type="Gene3D" id="4.10.410.10">
    <property type="entry name" value="Pancreatic trypsin inhibitor Kunitz domain"/>
    <property type="match status" value="1"/>
</dbReference>
<keyword evidence="3" id="KW-1015">Disulfide bond</keyword>
<proteinExistence type="predicted"/>
<sequence>MLKSNYDPVGKSEPHSGVDVEHSTDKGKPGGDPGFTVRVRSMDRKWLILGAVAGVVLIGVIVAVIVVFVTQAGDSSSAEESPLSRSGIRPEKCLLQPEPGMCRAYFEKYHYDPATDSCLTFVYGGCDGNENRFDSLEECERICLAGNKGVAPSKTKNEPSGPADVKVDDNTKKV</sequence>